<dbReference type="GO" id="GO:0005840">
    <property type="term" value="C:ribosome"/>
    <property type="evidence" value="ECO:0007669"/>
    <property type="project" value="UniProtKB-KW"/>
</dbReference>
<dbReference type="GO" id="GO:0006412">
    <property type="term" value="P:translation"/>
    <property type="evidence" value="ECO:0007669"/>
    <property type="project" value="InterPro"/>
</dbReference>
<feature type="domain" description="Large ribosomal subunit protein uL24 C-terminal" evidence="5">
    <location>
        <begin position="41"/>
        <end position="103"/>
    </location>
</feature>
<evidence type="ECO:0000256" key="3">
    <source>
        <dbReference type="ARBA" id="ARBA00023274"/>
    </source>
</evidence>
<evidence type="ECO:0000259" key="4">
    <source>
        <dbReference type="Pfam" id="PF00467"/>
    </source>
</evidence>
<proteinExistence type="inferred from homology"/>
<dbReference type="InterPro" id="IPR014722">
    <property type="entry name" value="Rib_uL2_dom2"/>
</dbReference>
<dbReference type="InterPro" id="IPR041988">
    <property type="entry name" value="Ribosomal_uL24_KOW"/>
</dbReference>
<evidence type="ECO:0000259" key="5">
    <source>
        <dbReference type="Pfam" id="PF17136"/>
    </source>
</evidence>
<dbReference type="InterPro" id="IPR008991">
    <property type="entry name" value="Translation_prot_SH3-like_sf"/>
</dbReference>
<organism evidence="6">
    <name type="scientific">marine metagenome</name>
    <dbReference type="NCBI Taxonomy" id="408172"/>
    <lineage>
        <taxon>unclassified sequences</taxon>
        <taxon>metagenomes</taxon>
        <taxon>ecological metagenomes</taxon>
    </lineage>
</organism>
<reference evidence="6" key="1">
    <citation type="submission" date="2018-05" db="EMBL/GenBank/DDBJ databases">
        <authorList>
            <person name="Lanie J.A."/>
            <person name="Ng W.-L."/>
            <person name="Kazmierczak K.M."/>
            <person name="Andrzejewski T.M."/>
            <person name="Davidsen T.M."/>
            <person name="Wayne K.J."/>
            <person name="Tettelin H."/>
            <person name="Glass J.I."/>
            <person name="Rusch D."/>
            <person name="Podicherti R."/>
            <person name="Tsui H.-C.T."/>
            <person name="Winkler M.E."/>
        </authorList>
    </citation>
    <scope>NUCLEOTIDE SEQUENCE</scope>
</reference>
<dbReference type="Pfam" id="PF17136">
    <property type="entry name" value="ribosomal_L24"/>
    <property type="match status" value="1"/>
</dbReference>
<dbReference type="Pfam" id="PF00467">
    <property type="entry name" value="KOW"/>
    <property type="match status" value="1"/>
</dbReference>
<dbReference type="GO" id="GO:1990904">
    <property type="term" value="C:ribonucleoprotein complex"/>
    <property type="evidence" value="ECO:0007669"/>
    <property type="project" value="UniProtKB-KW"/>
</dbReference>
<dbReference type="HAMAP" id="MF_01326_B">
    <property type="entry name" value="Ribosomal_uL24_B"/>
    <property type="match status" value="1"/>
</dbReference>
<evidence type="ECO:0008006" key="7">
    <source>
        <dbReference type="Google" id="ProtNLM"/>
    </source>
</evidence>
<keyword evidence="3" id="KW-0687">Ribonucleoprotein</keyword>
<dbReference type="SUPFAM" id="SSF50104">
    <property type="entry name" value="Translation proteins SH3-like domain"/>
    <property type="match status" value="1"/>
</dbReference>
<feature type="domain" description="KOW" evidence="4">
    <location>
        <begin position="8"/>
        <end position="39"/>
    </location>
</feature>
<dbReference type="GO" id="GO:0003723">
    <property type="term" value="F:RNA binding"/>
    <property type="evidence" value="ECO:0007669"/>
    <property type="project" value="InterPro"/>
</dbReference>
<gene>
    <name evidence="6" type="ORF">METZ01_LOCUS121360</name>
</gene>
<dbReference type="InterPro" id="IPR005824">
    <property type="entry name" value="KOW"/>
</dbReference>
<dbReference type="InterPro" id="IPR057264">
    <property type="entry name" value="Ribosomal_uL24_C"/>
</dbReference>
<evidence type="ECO:0000256" key="1">
    <source>
        <dbReference type="ARBA" id="ARBA00010618"/>
    </source>
</evidence>
<dbReference type="InterPro" id="IPR003256">
    <property type="entry name" value="Ribosomal_uL24"/>
</dbReference>
<comment type="similarity">
    <text evidence="1">Belongs to the universal ribosomal protein uL24 family.</text>
</comment>
<dbReference type="CDD" id="cd06089">
    <property type="entry name" value="KOW_RPL26"/>
    <property type="match status" value="1"/>
</dbReference>
<name>A0A381XUN0_9ZZZZ</name>
<protein>
    <recommendedName>
        <fullName evidence="7">KOW domain-containing protein</fullName>
    </recommendedName>
</protein>
<evidence type="ECO:0000256" key="2">
    <source>
        <dbReference type="ARBA" id="ARBA00022980"/>
    </source>
</evidence>
<dbReference type="PANTHER" id="PTHR12903">
    <property type="entry name" value="MITOCHONDRIAL RIBOSOMAL PROTEIN L24"/>
    <property type="match status" value="1"/>
</dbReference>
<sequence>MKKVKIKKGDIVKVIAGNQIGTQGKVLKVVAAKNKAIVEGINVVKKHNKPSANNPQGGVIEKELFIDISNISLITSKGEATRVGYRMEKENKVRYSKKSNEVI</sequence>
<dbReference type="Gene3D" id="2.30.30.30">
    <property type="match status" value="1"/>
</dbReference>
<dbReference type="EMBL" id="UINC01016458">
    <property type="protein sequence ID" value="SVA68506.1"/>
    <property type="molecule type" value="Genomic_DNA"/>
</dbReference>
<keyword evidence="2" id="KW-0689">Ribosomal protein</keyword>
<evidence type="ECO:0000313" key="6">
    <source>
        <dbReference type="EMBL" id="SVA68506.1"/>
    </source>
</evidence>
<accession>A0A381XUN0</accession>
<dbReference type="NCBIfam" id="TIGR01079">
    <property type="entry name" value="rplX_bact"/>
    <property type="match status" value="1"/>
</dbReference>
<dbReference type="GO" id="GO:0003735">
    <property type="term" value="F:structural constituent of ribosome"/>
    <property type="evidence" value="ECO:0007669"/>
    <property type="project" value="InterPro"/>
</dbReference>
<dbReference type="AlphaFoldDB" id="A0A381XUN0"/>